<gene>
    <name evidence="5" type="ORF">DL764_001033</name>
</gene>
<dbReference type="OrthoDB" id="341730at2759"/>
<keyword evidence="6" id="KW-1185">Reference proteome</keyword>
<evidence type="ECO:0000256" key="2">
    <source>
        <dbReference type="ARBA" id="ARBA00023306"/>
    </source>
</evidence>
<dbReference type="Pfam" id="PF16679">
    <property type="entry name" value="CDT1_C"/>
    <property type="match status" value="1"/>
</dbReference>
<comment type="caution">
    <text evidence="5">The sequence shown here is derived from an EMBL/GenBank/DDBJ whole genome shotgun (WGS) entry which is preliminary data.</text>
</comment>
<feature type="region of interest" description="Disordered" evidence="3">
    <location>
        <begin position="1"/>
        <end position="139"/>
    </location>
</feature>
<dbReference type="EMBL" id="QJNU01000028">
    <property type="protein sequence ID" value="RYP09899.1"/>
    <property type="molecule type" value="Genomic_DNA"/>
</dbReference>
<evidence type="ECO:0000256" key="1">
    <source>
        <dbReference type="ARBA" id="ARBA00008356"/>
    </source>
</evidence>
<feature type="compositionally biased region" description="Low complexity" evidence="3">
    <location>
        <begin position="373"/>
        <end position="389"/>
    </location>
</feature>
<dbReference type="Gene3D" id="1.10.10.1420">
    <property type="entry name" value="DNA replication factor Cdt1, C-terminal WH domain"/>
    <property type="match status" value="1"/>
</dbReference>
<dbReference type="InterPro" id="IPR032054">
    <property type="entry name" value="Cdt1_C"/>
</dbReference>
<evidence type="ECO:0000313" key="5">
    <source>
        <dbReference type="EMBL" id="RYP09899.1"/>
    </source>
</evidence>
<reference evidence="5 6" key="1">
    <citation type="submission" date="2018-06" db="EMBL/GenBank/DDBJ databases">
        <title>Complete Genomes of Monosporascus.</title>
        <authorList>
            <person name="Robinson A.J."/>
            <person name="Natvig D.O."/>
        </authorList>
    </citation>
    <scope>NUCLEOTIDE SEQUENCE [LARGE SCALE GENOMIC DNA]</scope>
    <source>
        <strain evidence="5 6">CBS 110550</strain>
    </source>
</reference>
<feature type="domain" description="DNA replication factor Cdt1 C-terminal" evidence="4">
    <location>
        <begin position="396"/>
        <end position="501"/>
    </location>
</feature>
<evidence type="ECO:0000259" key="4">
    <source>
        <dbReference type="Pfam" id="PF16679"/>
    </source>
</evidence>
<evidence type="ECO:0000313" key="6">
    <source>
        <dbReference type="Proteomes" id="UP000293360"/>
    </source>
</evidence>
<organism evidence="5 6">
    <name type="scientific">Monosporascus ibericus</name>
    <dbReference type="NCBI Taxonomy" id="155417"/>
    <lineage>
        <taxon>Eukaryota</taxon>
        <taxon>Fungi</taxon>
        <taxon>Dikarya</taxon>
        <taxon>Ascomycota</taxon>
        <taxon>Pezizomycotina</taxon>
        <taxon>Sordariomycetes</taxon>
        <taxon>Xylariomycetidae</taxon>
        <taxon>Xylariales</taxon>
        <taxon>Xylariales incertae sedis</taxon>
        <taxon>Monosporascus</taxon>
    </lineage>
</organism>
<proteinExistence type="inferred from homology"/>
<dbReference type="InterPro" id="IPR038090">
    <property type="entry name" value="Cdt1_C_WH_dom_sf"/>
</dbReference>
<keyword evidence="2" id="KW-0131">Cell cycle</keyword>
<sequence length="530" mass="56929">MPTAVKRGRKAHGSGRPKTSAPQEDTSSSISSFTRVSKSIGNTDLQKESTRTPRKSIKLGAITPDSRKRKAIVTSEDGDSSADERPRKLALPARTTPKTAEAPTPVKRGRGRPPKKVRPQPAPLKRARSPSVSDSEQSTVDAGALFKRLRIESSPSRCSTPLTADTSIAGSDEETDINNNNKATKPGQLPDDLLALIDLHSSFLKTLTLHYVHNGTNVPADLRILCPNVARAWGKKKVTEADIRVCIGVLGASGAAGNLFSLSDYGRGKICVEIDASHGSGPLNVKSLNDLFRANLTSLWLQQRRTTKGGEPDTTAFVKALPRAPITLCESVAKASPMLAKGQKRLEELKQSMTLKKEAKTKPSGSSIIPQKNNTNNTNNSSATSTTTNLDGTKMSLLDRIRYRSLQKAAGGSNTASLTPAQLERRAALQRAADVASLLAMLGRSEAHGALGGRVPFPMAALLQRLRDSLRSPLSRDEGAACVRLLAAEVAPEWVRVVVVGGREHVVLEVDRQLSRAEVEGRIRGLVERD</sequence>
<feature type="compositionally biased region" description="Polar residues" evidence="3">
    <location>
        <begin position="363"/>
        <end position="372"/>
    </location>
</feature>
<evidence type="ECO:0000256" key="3">
    <source>
        <dbReference type="SAM" id="MobiDB-lite"/>
    </source>
</evidence>
<feature type="region of interest" description="Disordered" evidence="3">
    <location>
        <begin position="155"/>
        <end position="186"/>
    </location>
</feature>
<dbReference type="AlphaFoldDB" id="A0A4V1XCI8"/>
<feature type="region of interest" description="Disordered" evidence="3">
    <location>
        <begin position="353"/>
        <end position="391"/>
    </location>
</feature>
<feature type="compositionally biased region" description="Polar residues" evidence="3">
    <location>
        <begin position="130"/>
        <end position="139"/>
    </location>
</feature>
<feature type="compositionally biased region" description="Low complexity" evidence="3">
    <location>
        <begin position="27"/>
        <end position="39"/>
    </location>
</feature>
<protein>
    <recommendedName>
        <fullName evidence="4">DNA replication factor Cdt1 C-terminal domain-containing protein</fullName>
    </recommendedName>
</protein>
<comment type="similarity">
    <text evidence="1">Belongs to the Cdt1 family.</text>
</comment>
<name>A0A4V1XCI8_9PEZI</name>
<dbReference type="Pfam" id="PF26121">
    <property type="entry name" value="HTH_CDT1"/>
    <property type="match status" value="1"/>
</dbReference>
<feature type="compositionally biased region" description="Basic residues" evidence="3">
    <location>
        <begin position="107"/>
        <end position="118"/>
    </location>
</feature>
<feature type="compositionally biased region" description="Polar residues" evidence="3">
    <location>
        <begin position="155"/>
        <end position="169"/>
    </location>
</feature>
<feature type="compositionally biased region" description="Basic residues" evidence="3">
    <location>
        <begin position="1"/>
        <end position="15"/>
    </location>
</feature>
<dbReference type="STRING" id="155417.A0A4V1XCI8"/>
<dbReference type="Proteomes" id="UP000293360">
    <property type="component" value="Unassembled WGS sequence"/>
</dbReference>
<accession>A0A4V1XCI8</accession>